<gene>
    <name evidence="5" type="ORF">ACFPZ3_58785</name>
</gene>
<dbReference type="Gene3D" id="3.40.50.1100">
    <property type="match status" value="2"/>
</dbReference>
<keyword evidence="3" id="KW-0456">Lyase</keyword>
<dbReference type="PANTHER" id="PTHR48078">
    <property type="entry name" value="THREONINE DEHYDRATASE, MITOCHONDRIAL-RELATED"/>
    <property type="match status" value="1"/>
</dbReference>
<comment type="caution">
    <text evidence="5">The sequence shown here is derived from an EMBL/GenBank/DDBJ whole genome shotgun (WGS) entry which is preliminary data.</text>
</comment>
<accession>A0ABW1D9M9</accession>
<evidence type="ECO:0000313" key="6">
    <source>
        <dbReference type="Proteomes" id="UP001596058"/>
    </source>
</evidence>
<evidence type="ECO:0000256" key="1">
    <source>
        <dbReference type="ARBA" id="ARBA00001933"/>
    </source>
</evidence>
<protein>
    <submittedName>
        <fullName evidence="5">Pyridoxal-phosphate dependent enzyme</fullName>
    </submittedName>
</protein>
<organism evidence="5 6">
    <name type="scientific">Nonomuraea insulae</name>
    <dbReference type="NCBI Taxonomy" id="1616787"/>
    <lineage>
        <taxon>Bacteria</taxon>
        <taxon>Bacillati</taxon>
        <taxon>Actinomycetota</taxon>
        <taxon>Actinomycetes</taxon>
        <taxon>Streptosporangiales</taxon>
        <taxon>Streptosporangiaceae</taxon>
        <taxon>Nonomuraea</taxon>
    </lineage>
</organism>
<dbReference type="InterPro" id="IPR050147">
    <property type="entry name" value="Ser/Thr_Dehydratase"/>
</dbReference>
<dbReference type="InterPro" id="IPR036052">
    <property type="entry name" value="TrpB-like_PALP_sf"/>
</dbReference>
<keyword evidence="6" id="KW-1185">Reference proteome</keyword>
<dbReference type="Pfam" id="PF00291">
    <property type="entry name" value="PALP"/>
    <property type="match status" value="1"/>
</dbReference>
<feature type="domain" description="Tryptophan synthase beta chain-like PALP" evidence="4">
    <location>
        <begin position="79"/>
        <end position="381"/>
    </location>
</feature>
<dbReference type="PANTHER" id="PTHR48078:SF6">
    <property type="entry name" value="L-THREONINE DEHYDRATASE CATABOLIC TDCB"/>
    <property type="match status" value="1"/>
</dbReference>
<evidence type="ECO:0000259" key="4">
    <source>
        <dbReference type="Pfam" id="PF00291"/>
    </source>
</evidence>
<proteinExistence type="predicted"/>
<dbReference type="RefSeq" id="WP_379523174.1">
    <property type="nucleotide sequence ID" value="NZ_JBHSPA010000097.1"/>
</dbReference>
<keyword evidence="2" id="KW-0663">Pyridoxal phosphate</keyword>
<name>A0ABW1D9M9_9ACTN</name>
<dbReference type="SUPFAM" id="SSF53686">
    <property type="entry name" value="Tryptophan synthase beta subunit-like PLP-dependent enzymes"/>
    <property type="match status" value="1"/>
</dbReference>
<evidence type="ECO:0000313" key="5">
    <source>
        <dbReference type="EMBL" id="MFC5833755.1"/>
    </source>
</evidence>
<dbReference type="Proteomes" id="UP001596058">
    <property type="component" value="Unassembled WGS sequence"/>
</dbReference>
<sequence length="415" mass="43404">MTKHYLNRLSCLRCKRHYPDPSIELLGRGCPACEHDGVPANLVADYEIPALGEIPADDSQPGLFRHRALLPLRDDTAAVSLGEGGTPLVALPATAERLGLDAVYVKDETRNPTWSYKDRLAAVATTKAVELGVEAVVVASTGNHGAAVAAYAARAGLKCVVLTVASVPSTMKTLMQVFGADVVALDRAPDRWVLMRRLTEERGWLPMSGHASPPVGSISYGLDGYKSIAYEIVADLGRVPEFVVVPVAYADGLTGIWRGFADLVALGVADRLPRLVAAEPFGPHRDALARGAEVAGPVPAAPSVAFSIASPFGTYQGLAALRATSGHAVAVPDDERILDAQRRFGTEAGLYLEASSITTLVALEELVARGEVAADATAVLLGTSTGLKDVGATAAALPDVPVIEPTPAALDLALR</sequence>
<dbReference type="EMBL" id="JBHSPA010000097">
    <property type="protein sequence ID" value="MFC5833755.1"/>
    <property type="molecule type" value="Genomic_DNA"/>
</dbReference>
<comment type="cofactor">
    <cofactor evidence="1">
        <name>pyridoxal 5'-phosphate</name>
        <dbReference type="ChEBI" id="CHEBI:597326"/>
    </cofactor>
</comment>
<dbReference type="InterPro" id="IPR001926">
    <property type="entry name" value="TrpB-like_PALP"/>
</dbReference>
<reference evidence="6" key="1">
    <citation type="journal article" date="2019" name="Int. J. Syst. Evol. Microbiol.">
        <title>The Global Catalogue of Microorganisms (GCM) 10K type strain sequencing project: providing services to taxonomists for standard genome sequencing and annotation.</title>
        <authorList>
            <consortium name="The Broad Institute Genomics Platform"/>
            <consortium name="The Broad Institute Genome Sequencing Center for Infectious Disease"/>
            <person name="Wu L."/>
            <person name="Ma J."/>
        </authorList>
    </citation>
    <scope>NUCLEOTIDE SEQUENCE [LARGE SCALE GENOMIC DNA]</scope>
    <source>
        <strain evidence="6">CCUG 53903</strain>
    </source>
</reference>
<evidence type="ECO:0000256" key="2">
    <source>
        <dbReference type="ARBA" id="ARBA00022898"/>
    </source>
</evidence>
<evidence type="ECO:0000256" key="3">
    <source>
        <dbReference type="ARBA" id="ARBA00023239"/>
    </source>
</evidence>